<proteinExistence type="predicted"/>
<dbReference type="SUPFAM" id="SSF53474">
    <property type="entry name" value="alpha/beta-Hydrolases"/>
    <property type="match status" value="1"/>
</dbReference>
<keyword evidence="4" id="KW-1185">Reference proteome</keyword>
<evidence type="ECO:0000256" key="2">
    <source>
        <dbReference type="ARBA" id="ARBA00022801"/>
    </source>
</evidence>
<reference evidence="4" key="1">
    <citation type="submission" date="2018-05" db="EMBL/GenBank/DDBJ databases">
        <authorList>
            <person name="Li X."/>
        </authorList>
    </citation>
    <scope>NUCLEOTIDE SEQUENCE [LARGE SCALE GENOMIC DNA]</scope>
    <source>
        <strain evidence="4">LX32</strain>
    </source>
</reference>
<dbReference type="PANTHER" id="PTHR43037:SF5">
    <property type="entry name" value="FERULOYL ESTERASE"/>
    <property type="match status" value="1"/>
</dbReference>
<organism evidence="3 4">
    <name type="scientific">Phenylobacterium soli</name>
    <dbReference type="NCBI Taxonomy" id="2170551"/>
    <lineage>
        <taxon>Bacteria</taxon>
        <taxon>Pseudomonadati</taxon>
        <taxon>Pseudomonadota</taxon>
        <taxon>Alphaproteobacteria</taxon>
        <taxon>Caulobacterales</taxon>
        <taxon>Caulobacteraceae</taxon>
        <taxon>Phenylobacterium</taxon>
    </lineage>
</organism>
<dbReference type="EMBL" id="QFYQ01000001">
    <property type="protein sequence ID" value="RAK56065.1"/>
    <property type="molecule type" value="Genomic_DNA"/>
</dbReference>
<evidence type="ECO:0000313" key="3">
    <source>
        <dbReference type="EMBL" id="RAK56065.1"/>
    </source>
</evidence>
<gene>
    <name evidence="3" type="ORF">DJ017_16885</name>
</gene>
<dbReference type="InterPro" id="IPR029058">
    <property type="entry name" value="AB_hydrolase_fold"/>
</dbReference>
<dbReference type="Gene3D" id="3.40.50.1820">
    <property type="entry name" value="alpha/beta hydrolase"/>
    <property type="match status" value="1"/>
</dbReference>
<name>A0A328ANX5_9CAUL</name>
<protein>
    <submittedName>
        <fullName evidence="3">Phospholipase</fullName>
    </submittedName>
</protein>
<dbReference type="PANTHER" id="PTHR43037">
    <property type="entry name" value="UNNAMED PRODUCT-RELATED"/>
    <property type="match status" value="1"/>
</dbReference>
<dbReference type="InterPro" id="IPR050955">
    <property type="entry name" value="Plant_Biomass_Hydrol_Est"/>
</dbReference>
<dbReference type="AlphaFoldDB" id="A0A328ANX5"/>
<comment type="caution">
    <text evidence="3">The sequence shown here is derived from an EMBL/GenBank/DDBJ whole genome shotgun (WGS) entry which is preliminary data.</text>
</comment>
<dbReference type="RefSeq" id="WP_111529813.1">
    <property type="nucleotide sequence ID" value="NZ_JBHRSG010000003.1"/>
</dbReference>
<keyword evidence="2" id="KW-0378">Hydrolase</keyword>
<keyword evidence="1" id="KW-0732">Signal</keyword>
<dbReference type="Proteomes" id="UP000249254">
    <property type="component" value="Unassembled WGS sequence"/>
</dbReference>
<dbReference type="OrthoDB" id="9764953at2"/>
<accession>A0A328ANX5</accession>
<evidence type="ECO:0000313" key="4">
    <source>
        <dbReference type="Proteomes" id="UP000249254"/>
    </source>
</evidence>
<dbReference type="GO" id="GO:0016787">
    <property type="term" value="F:hydrolase activity"/>
    <property type="evidence" value="ECO:0007669"/>
    <property type="project" value="UniProtKB-KW"/>
</dbReference>
<sequence length="368" mass="39307">MDDHEVEDLARLLPPLLRSLEALGFVSRYLYPPELGAVLDTVGAPDAELRGVYDGLSPWRGDLADIRAAIDEAARQALTGFETLRVAVAAGGDMGQVYRALRALPRAQEALYPLAAGLPPISRFFLPPERREDEALLARLSKAPQRPDTGVIHVGEQPGERGGLSLYIPEDDIGDRPRPLIVALHGGAGSGRSFLWSWLRDARAAGAILAAPTAIGDTWALMGPDRDSPNLARMVEAICARWRVDPARILLTGMSDGGTFAYVSGLEPGSPFTHLAPIAAAFHPMLAGMADPGRVQGLPVHIAHGALDWMFSVDMAREARDALAAAGAAVTYRELPDLSHTYPRELNAEILAWLDATAGQASPDQASS</sequence>
<evidence type="ECO:0000256" key="1">
    <source>
        <dbReference type="ARBA" id="ARBA00022729"/>
    </source>
</evidence>